<protein>
    <submittedName>
        <fullName evidence="1">Uncharacterized protein</fullName>
    </submittedName>
</protein>
<reference evidence="1 2" key="1">
    <citation type="submission" date="2020-09" db="EMBL/GenBank/DDBJ databases">
        <title>De no assembly of potato wild relative species, Solanum commersonii.</title>
        <authorList>
            <person name="Cho K."/>
        </authorList>
    </citation>
    <scope>NUCLEOTIDE SEQUENCE [LARGE SCALE GENOMIC DNA]</scope>
    <source>
        <strain evidence="1">LZ3.2</strain>
        <tissue evidence="1">Leaf</tissue>
    </source>
</reference>
<organism evidence="1 2">
    <name type="scientific">Solanum commersonii</name>
    <name type="common">Commerson's wild potato</name>
    <name type="synonym">Commerson's nightshade</name>
    <dbReference type="NCBI Taxonomy" id="4109"/>
    <lineage>
        <taxon>Eukaryota</taxon>
        <taxon>Viridiplantae</taxon>
        <taxon>Streptophyta</taxon>
        <taxon>Embryophyta</taxon>
        <taxon>Tracheophyta</taxon>
        <taxon>Spermatophyta</taxon>
        <taxon>Magnoliopsida</taxon>
        <taxon>eudicotyledons</taxon>
        <taxon>Gunneridae</taxon>
        <taxon>Pentapetalae</taxon>
        <taxon>asterids</taxon>
        <taxon>lamiids</taxon>
        <taxon>Solanales</taxon>
        <taxon>Solanaceae</taxon>
        <taxon>Solanoideae</taxon>
        <taxon>Solaneae</taxon>
        <taxon>Solanum</taxon>
    </lineage>
</organism>
<dbReference type="EMBL" id="JACXVP010000003">
    <property type="protein sequence ID" value="KAG5615164.1"/>
    <property type="molecule type" value="Genomic_DNA"/>
</dbReference>
<sequence>MHTPILKLLMHRSTVYSKIQVVTHHYKDSHALKNPKSDATLTLNKKNIVHLTQDHKGLSKACNGAECKGM</sequence>
<dbReference type="AlphaFoldDB" id="A0A9J5ZT18"/>
<name>A0A9J5ZT18_SOLCO</name>
<evidence type="ECO:0000313" key="1">
    <source>
        <dbReference type="EMBL" id="KAG5615164.1"/>
    </source>
</evidence>
<proteinExistence type="predicted"/>
<gene>
    <name evidence="1" type="ORF">H5410_014988</name>
</gene>
<comment type="caution">
    <text evidence="1">The sequence shown here is derived from an EMBL/GenBank/DDBJ whole genome shotgun (WGS) entry which is preliminary data.</text>
</comment>
<accession>A0A9J5ZT18</accession>
<evidence type="ECO:0000313" key="2">
    <source>
        <dbReference type="Proteomes" id="UP000824120"/>
    </source>
</evidence>
<feature type="non-terminal residue" evidence="1">
    <location>
        <position position="70"/>
    </location>
</feature>
<keyword evidence="2" id="KW-1185">Reference proteome</keyword>
<dbReference type="Proteomes" id="UP000824120">
    <property type="component" value="Chromosome 3"/>
</dbReference>